<keyword evidence="9" id="KW-1185">Reference proteome</keyword>
<keyword evidence="5 7" id="KW-0472">Membrane</keyword>
<dbReference type="RefSeq" id="XP_062879267.1">
    <property type="nucleotide sequence ID" value="XM_063023197.1"/>
</dbReference>
<evidence type="ECO:0000256" key="1">
    <source>
        <dbReference type="ARBA" id="ARBA00004370"/>
    </source>
</evidence>
<feature type="compositionally biased region" description="Polar residues" evidence="6">
    <location>
        <begin position="112"/>
        <end position="122"/>
    </location>
</feature>
<evidence type="ECO:0000256" key="7">
    <source>
        <dbReference type="SAM" id="Phobius"/>
    </source>
</evidence>
<name>A0AAX4HE54_9ASCO</name>
<dbReference type="EMBL" id="CP138898">
    <property type="protein sequence ID" value="WPK26888.1"/>
    <property type="molecule type" value="Genomic_DNA"/>
</dbReference>
<dbReference type="PANTHER" id="PTHR21659">
    <property type="entry name" value="HYDROPHOBIC PROTEIN RCI2 LOW TEMPERATURE AND SALT RESPONSIVE PROTEIN LTI6 -RELATED"/>
    <property type="match status" value="1"/>
</dbReference>
<keyword evidence="4 7" id="KW-1133">Transmembrane helix</keyword>
<dbReference type="InterPro" id="IPR000612">
    <property type="entry name" value="PMP3"/>
</dbReference>
<dbReference type="AlphaFoldDB" id="A0AAX4HE54"/>
<evidence type="ECO:0000256" key="6">
    <source>
        <dbReference type="SAM" id="MobiDB-lite"/>
    </source>
</evidence>
<sequence>MCGCLSDICLIILLVLFPPLPVWIRRGLCSADGWINVLLCILGYFPGLIHSWYIIAKYPPCSGNHGSKVYYVYQNSGDLEAQRHSHQNSNNDHHHHHHHTHSNVTHEPMNHTGPNYGSTNGEPSGAPPSYSVLPQGK</sequence>
<proteinExistence type="inferred from homology"/>
<dbReference type="PANTHER" id="PTHR21659:SF57">
    <property type="entry name" value="PLASMA MEMBRANE PROTEOLIPID 31"/>
    <property type="match status" value="1"/>
</dbReference>
<evidence type="ECO:0000256" key="4">
    <source>
        <dbReference type="ARBA" id="ARBA00022989"/>
    </source>
</evidence>
<evidence type="ECO:0000256" key="3">
    <source>
        <dbReference type="ARBA" id="ARBA00022692"/>
    </source>
</evidence>
<dbReference type="KEGG" id="asau:88175317"/>
<feature type="region of interest" description="Disordered" evidence="6">
    <location>
        <begin position="81"/>
        <end position="137"/>
    </location>
</feature>
<evidence type="ECO:0000313" key="8">
    <source>
        <dbReference type="EMBL" id="WPK26888.1"/>
    </source>
</evidence>
<accession>A0AAX4HE54</accession>
<gene>
    <name evidence="8" type="ORF">PUMCH_004256</name>
</gene>
<evidence type="ECO:0008006" key="10">
    <source>
        <dbReference type="Google" id="ProtNLM"/>
    </source>
</evidence>
<dbReference type="Proteomes" id="UP001338582">
    <property type="component" value="Chromosome 5"/>
</dbReference>
<feature type="transmembrane region" description="Helical" evidence="7">
    <location>
        <begin position="36"/>
        <end position="55"/>
    </location>
</feature>
<keyword evidence="3 7" id="KW-0812">Transmembrane</keyword>
<evidence type="ECO:0000256" key="2">
    <source>
        <dbReference type="ARBA" id="ARBA00009530"/>
    </source>
</evidence>
<evidence type="ECO:0000256" key="5">
    <source>
        <dbReference type="ARBA" id="ARBA00023136"/>
    </source>
</evidence>
<protein>
    <recommendedName>
        <fullName evidence="10">Stress response RCI peptide</fullName>
    </recommendedName>
</protein>
<dbReference type="GO" id="GO:0016020">
    <property type="term" value="C:membrane"/>
    <property type="evidence" value="ECO:0007669"/>
    <property type="project" value="UniProtKB-SubCell"/>
</dbReference>
<reference evidence="8 9" key="1">
    <citation type="submission" date="2023-10" db="EMBL/GenBank/DDBJ databases">
        <title>Draft Genome Sequence of Candida saopaulonensis from a very Premature Infant with Sepsis.</title>
        <authorList>
            <person name="Ning Y."/>
            <person name="Dai R."/>
            <person name="Xiao M."/>
            <person name="Xu Y."/>
            <person name="Yan Q."/>
            <person name="Zhang L."/>
        </authorList>
    </citation>
    <scope>NUCLEOTIDE SEQUENCE [LARGE SCALE GENOMIC DNA]</scope>
    <source>
        <strain evidence="8 9">19XY460</strain>
    </source>
</reference>
<dbReference type="GeneID" id="88175317"/>
<organism evidence="8 9">
    <name type="scientific">Australozyma saopauloensis</name>
    <dbReference type="NCBI Taxonomy" id="291208"/>
    <lineage>
        <taxon>Eukaryota</taxon>
        <taxon>Fungi</taxon>
        <taxon>Dikarya</taxon>
        <taxon>Ascomycota</taxon>
        <taxon>Saccharomycotina</taxon>
        <taxon>Pichiomycetes</taxon>
        <taxon>Metschnikowiaceae</taxon>
        <taxon>Australozyma</taxon>
    </lineage>
</organism>
<comment type="subcellular location">
    <subcellularLocation>
        <location evidence="1">Membrane</location>
    </subcellularLocation>
</comment>
<comment type="similarity">
    <text evidence="2">Belongs to the UPF0057 (PMP3) family.</text>
</comment>
<dbReference type="Pfam" id="PF01679">
    <property type="entry name" value="Pmp3"/>
    <property type="match status" value="1"/>
</dbReference>
<evidence type="ECO:0000313" key="9">
    <source>
        <dbReference type="Proteomes" id="UP001338582"/>
    </source>
</evidence>
<feature type="transmembrane region" description="Helical" evidence="7">
    <location>
        <begin position="7"/>
        <end position="24"/>
    </location>
</feature>